<proteinExistence type="inferred from homology"/>
<dbReference type="GO" id="GO:0009003">
    <property type="term" value="F:signal peptidase activity"/>
    <property type="evidence" value="ECO:0007669"/>
    <property type="project" value="UniProtKB-EC"/>
</dbReference>
<dbReference type="MEROPS" id="S26.001"/>
<feature type="domain" description="Peptidase S26" evidence="14">
    <location>
        <begin position="98"/>
        <end position="308"/>
    </location>
</feature>
<dbReference type="InterPro" id="IPR036286">
    <property type="entry name" value="LexA/Signal_pep-like_sf"/>
</dbReference>
<evidence type="ECO:0000256" key="3">
    <source>
        <dbReference type="ARBA" id="ARBA00009370"/>
    </source>
</evidence>
<dbReference type="InterPro" id="IPR019533">
    <property type="entry name" value="Peptidase_S26"/>
</dbReference>
<dbReference type="Gene3D" id="2.10.109.10">
    <property type="entry name" value="Umud Fragment, subunit A"/>
    <property type="match status" value="1"/>
</dbReference>
<comment type="similarity">
    <text evidence="3 13">Belongs to the peptidase S26 family.</text>
</comment>
<gene>
    <name evidence="15" type="ORF">F544_9540</name>
</gene>
<dbReference type="HOGENOM" id="CLU_028723_1_1_6"/>
<dbReference type="PROSITE" id="PS00761">
    <property type="entry name" value="SPASE_I_3"/>
    <property type="match status" value="1"/>
</dbReference>
<dbReference type="PANTHER" id="PTHR43390:SF1">
    <property type="entry name" value="CHLOROPLAST PROCESSING PEPTIDASE"/>
    <property type="match status" value="1"/>
</dbReference>
<dbReference type="InterPro" id="IPR019758">
    <property type="entry name" value="Pept_S26A_signal_pept_1_CS"/>
</dbReference>
<evidence type="ECO:0000259" key="14">
    <source>
        <dbReference type="Pfam" id="PF10502"/>
    </source>
</evidence>
<organism evidence="15 16">
    <name type="scientific">Bibersteinia trehalosi USDA-ARS-USMARC-190</name>
    <dbReference type="NCBI Taxonomy" id="1263832"/>
    <lineage>
        <taxon>Bacteria</taxon>
        <taxon>Pseudomonadati</taxon>
        <taxon>Pseudomonadota</taxon>
        <taxon>Gammaproteobacteria</taxon>
        <taxon>Pasteurellales</taxon>
        <taxon>Pasteurellaceae</taxon>
        <taxon>Bibersteinia</taxon>
    </lineage>
</organism>
<protein>
    <recommendedName>
        <fullName evidence="5 13">Signal peptidase I</fullName>
        <ecNumber evidence="4 13">3.4.21.89</ecNumber>
    </recommendedName>
</protein>
<evidence type="ECO:0000313" key="16">
    <source>
        <dbReference type="Proteomes" id="UP000019086"/>
    </source>
</evidence>
<dbReference type="CDD" id="cd06530">
    <property type="entry name" value="S26_SPase_I"/>
    <property type="match status" value="1"/>
</dbReference>
<dbReference type="SUPFAM" id="SSF51306">
    <property type="entry name" value="LexA/Signal peptidase"/>
    <property type="match status" value="1"/>
</dbReference>
<name>W0R9Y7_BIBTR</name>
<feature type="transmembrane region" description="Helical" evidence="13">
    <location>
        <begin position="99"/>
        <end position="118"/>
    </location>
</feature>
<sequence>MSFAPTMISGEKMGNLLTIIFIAGLYGIWKVLDDMQLPNTISIILVGLVVICGSFWAFYKFSADPRRKAKIVREEKKLGRALNDEEIAQIQPRSALGEFFASLFGVLFIITIIRSFIFEPFQIPSGSMEPTLRVGDFLVVEKYAYGIKDPIFQNTIIPIGKPQRGDVAVFKAPKQPHIDYIKRVVGVSGDKVKYDFRSQELTVTRGDTGEVLTFQYSEGKANPEFFYHGDMQIERTEQGSVTHQILNNPQAFNYAPYFFKQEGQNAGEWVVPEGHYFMMGDNRDNSEDSRFWGFVPEKNMVGKATFIWLSLDKKANEFPTGLRFNRMFTMIK</sequence>
<keyword evidence="8 13" id="KW-0812">Transmembrane</keyword>
<dbReference type="InterPro" id="IPR000223">
    <property type="entry name" value="Pept_S26A_signal_pept_1"/>
</dbReference>
<dbReference type="PANTHER" id="PTHR43390">
    <property type="entry name" value="SIGNAL PEPTIDASE I"/>
    <property type="match status" value="1"/>
</dbReference>
<dbReference type="EC" id="3.4.21.89" evidence="4 13"/>
<dbReference type="InterPro" id="IPR019766">
    <property type="entry name" value="Sign_pep_all-beta_subdom"/>
</dbReference>
<comment type="subcellular location">
    <subcellularLocation>
        <location evidence="2">Cell membrane</location>
        <topology evidence="2">Multi-pass membrane protein</topology>
    </subcellularLocation>
    <subcellularLocation>
        <location evidence="13">Membrane</location>
        <topology evidence="13">Multi-pass membrane protein</topology>
    </subcellularLocation>
</comment>
<dbReference type="KEGG" id="btra:F544_9540"/>
<dbReference type="GO" id="GO:0004252">
    <property type="term" value="F:serine-type endopeptidase activity"/>
    <property type="evidence" value="ECO:0007669"/>
    <property type="project" value="InterPro"/>
</dbReference>
<dbReference type="GO" id="GO:0005886">
    <property type="term" value="C:plasma membrane"/>
    <property type="evidence" value="ECO:0007669"/>
    <property type="project" value="UniProtKB-SubCell"/>
</dbReference>
<keyword evidence="7 13" id="KW-0645">Protease</keyword>
<evidence type="ECO:0000256" key="4">
    <source>
        <dbReference type="ARBA" id="ARBA00013208"/>
    </source>
</evidence>
<dbReference type="EMBL" id="CP006956">
    <property type="protein sequence ID" value="AHG86183.1"/>
    <property type="molecule type" value="Genomic_DNA"/>
</dbReference>
<dbReference type="Proteomes" id="UP000019086">
    <property type="component" value="Chromosome"/>
</dbReference>
<keyword evidence="9 13" id="KW-0378">Hydrolase</keyword>
<evidence type="ECO:0000256" key="5">
    <source>
        <dbReference type="ARBA" id="ARBA00019232"/>
    </source>
</evidence>
<feature type="active site" evidence="12">
    <location>
        <position position="127"/>
    </location>
</feature>
<dbReference type="Pfam" id="PF10502">
    <property type="entry name" value="Peptidase_S26"/>
    <property type="match status" value="1"/>
</dbReference>
<evidence type="ECO:0000256" key="1">
    <source>
        <dbReference type="ARBA" id="ARBA00000677"/>
    </source>
</evidence>
<accession>W0R9Y7</accession>
<evidence type="ECO:0000256" key="10">
    <source>
        <dbReference type="ARBA" id="ARBA00022989"/>
    </source>
</evidence>
<dbReference type="PROSITE" id="PS00501">
    <property type="entry name" value="SPASE_I_1"/>
    <property type="match status" value="1"/>
</dbReference>
<evidence type="ECO:0000256" key="11">
    <source>
        <dbReference type="ARBA" id="ARBA00023136"/>
    </source>
</evidence>
<keyword evidence="10 13" id="KW-1133">Transmembrane helix</keyword>
<evidence type="ECO:0000256" key="12">
    <source>
        <dbReference type="PIRSR" id="PIRSR600223-1"/>
    </source>
</evidence>
<dbReference type="Gene3D" id="2.170.230.10">
    <property type="match status" value="1"/>
</dbReference>
<reference evidence="15 16" key="1">
    <citation type="submission" date="2013-12" db="EMBL/GenBank/DDBJ databases">
        <title>Annotation of the Bibersteinia trehalosi USDA-ARS-USMARC-190 complete genome.</title>
        <authorList>
            <person name="Harhay G.P."/>
            <person name="McVey S."/>
            <person name="Clawson M.L."/>
            <person name="Bono J."/>
            <person name="Heaton M.P."/>
            <person name="Chitko-Mckown C.G."/>
            <person name="Harhay D.M."/>
            <person name="Smith T.P.L."/>
        </authorList>
    </citation>
    <scope>NUCLEOTIDE SEQUENCE [LARGE SCALE GENOMIC DNA]</scope>
    <source>
        <strain evidence="15 16">USDA-ARS-USMARC-190</strain>
    </source>
</reference>
<dbReference type="AlphaFoldDB" id="W0R9Y7"/>
<dbReference type="PATRIC" id="fig|1263832.3.peg.945"/>
<evidence type="ECO:0000256" key="7">
    <source>
        <dbReference type="ARBA" id="ARBA00022670"/>
    </source>
</evidence>
<feature type="active site" evidence="12">
    <location>
        <position position="182"/>
    </location>
</feature>
<dbReference type="PRINTS" id="PR00727">
    <property type="entry name" value="LEADERPTASE"/>
</dbReference>
<evidence type="ECO:0000256" key="9">
    <source>
        <dbReference type="ARBA" id="ARBA00022801"/>
    </source>
</evidence>
<evidence type="ECO:0000256" key="6">
    <source>
        <dbReference type="ARBA" id="ARBA00022475"/>
    </source>
</evidence>
<evidence type="ECO:0000256" key="13">
    <source>
        <dbReference type="RuleBase" id="RU362042"/>
    </source>
</evidence>
<feature type="transmembrane region" description="Helical" evidence="13">
    <location>
        <begin position="12"/>
        <end position="29"/>
    </location>
</feature>
<dbReference type="GO" id="GO:0006465">
    <property type="term" value="P:signal peptide processing"/>
    <property type="evidence" value="ECO:0007669"/>
    <property type="project" value="InterPro"/>
</dbReference>
<dbReference type="NCBIfam" id="TIGR02227">
    <property type="entry name" value="sigpep_I_bact"/>
    <property type="match status" value="1"/>
</dbReference>
<keyword evidence="11 13" id="KW-0472">Membrane</keyword>
<keyword evidence="6" id="KW-1003">Cell membrane</keyword>
<evidence type="ECO:0000256" key="8">
    <source>
        <dbReference type="ARBA" id="ARBA00022692"/>
    </source>
</evidence>
<evidence type="ECO:0000313" key="15">
    <source>
        <dbReference type="EMBL" id="AHG86183.1"/>
    </source>
</evidence>
<comment type="catalytic activity">
    <reaction evidence="1 13">
        <text>Cleavage of hydrophobic, N-terminal signal or leader sequences from secreted and periplasmic proteins.</text>
        <dbReference type="EC" id="3.4.21.89"/>
    </reaction>
</comment>
<dbReference type="InterPro" id="IPR019756">
    <property type="entry name" value="Pept_S26A_signal_pept_1_Ser-AS"/>
</dbReference>
<feature type="transmembrane region" description="Helical" evidence="13">
    <location>
        <begin position="41"/>
        <end position="59"/>
    </location>
</feature>
<evidence type="ECO:0000256" key="2">
    <source>
        <dbReference type="ARBA" id="ARBA00004651"/>
    </source>
</evidence>